<dbReference type="AlphaFoldDB" id="A0A656HGX9"/>
<gene>
    <name evidence="1" type="ORF">Thini_2180</name>
</gene>
<keyword evidence="2" id="KW-1185">Reference proteome</keyword>
<reference evidence="2" key="1">
    <citation type="journal article" date="2011" name="Stand. Genomic Sci.">
        <title>Genome sequence of the filamentous, gliding Thiothrix nivea neotype strain (JP2(T)).</title>
        <authorList>
            <person name="Lapidus A."/>
            <person name="Nolan M."/>
            <person name="Lucas S."/>
            <person name="Glavina Del Rio T."/>
            <person name="Tice H."/>
            <person name="Cheng J.F."/>
            <person name="Tapia R."/>
            <person name="Han C."/>
            <person name="Goodwin L."/>
            <person name="Pitluck S."/>
            <person name="Liolios K."/>
            <person name="Pagani I."/>
            <person name="Ivanova N."/>
            <person name="Huntemann M."/>
            <person name="Mavromatis K."/>
            <person name="Mikhailova N."/>
            <person name="Pati A."/>
            <person name="Chen A."/>
            <person name="Palaniappan K."/>
            <person name="Land M."/>
            <person name="Brambilla E.M."/>
            <person name="Rohde M."/>
            <person name="Abt B."/>
            <person name="Verbarg S."/>
            <person name="Goker M."/>
            <person name="Bristow J."/>
            <person name="Eisen J.A."/>
            <person name="Markowitz V."/>
            <person name="Hugenholtz P."/>
            <person name="Kyrpides N.C."/>
            <person name="Klenk H.P."/>
            <person name="Woyke T."/>
        </authorList>
    </citation>
    <scope>NUCLEOTIDE SEQUENCE [LARGE SCALE GENOMIC DNA]</scope>
    <source>
        <strain evidence="2">ATCC 35100 / DSM 5205 / JP2</strain>
    </source>
</reference>
<evidence type="ECO:0000313" key="1">
    <source>
        <dbReference type="EMBL" id="EIJ34746.1"/>
    </source>
</evidence>
<dbReference type="EMBL" id="JH651384">
    <property type="protein sequence ID" value="EIJ34746.1"/>
    <property type="molecule type" value="Genomic_DNA"/>
</dbReference>
<accession>A0A656HGX9</accession>
<sequence>MYDTTTQQDVVNTLIYLRSLLERLPLNGLATVREEDLRLLQQARELFAQHGANYLTDCLQQLEDAIQTQQQAGVKFLQLQTALFLFERLFTRDVCREETADAID</sequence>
<dbReference type="RefSeq" id="WP_002708668.1">
    <property type="nucleotide sequence ID" value="NZ_JH651384.1"/>
</dbReference>
<evidence type="ECO:0000313" key="2">
    <source>
        <dbReference type="Proteomes" id="UP000005317"/>
    </source>
</evidence>
<dbReference type="OrthoDB" id="7067483at2"/>
<name>A0A656HGX9_THINJ</name>
<dbReference type="Proteomes" id="UP000005317">
    <property type="component" value="Unassembled WGS sequence"/>
</dbReference>
<proteinExistence type="predicted"/>
<protein>
    <submittedName>
        <fullName evidence="1">Uncharacterized protein</fullName>
    </submittedName>
</protein>
<organism evidence="1 2">
    <name type="scientific">Thiothrix nivea (strain ATCC 35100 / DSM 5205 / JP2)</name>
    <dbReference type="NCBI Taxonomy" id="870187"/>
    <lineage>
        <taxon>Bacteria</taxon>
        <taxon>Pseudomonadati</taxon>
        <taxon>Pseudomonadota</taxon>
        <taxon>Gammaproteobacteria</taxon>
        <taxon>Thiotrichales</taxon>
        <taxon>Thiotrichaceae</taxon>
        <taxon>Thiothrix</taxon>
    </lineage>
</organism>